<evidence type="ECO:0000313" key="7">
    <source>
        <dbReference type="EMBL" id="KAK3335671.1"/>
    </source>
</evidence>
<feature type="region of interest" description="Disordered" evidence="6">
    <location>
        <begin position="657"/>
        <end position="683"/>
    </location>
</feature>
<dbReference type="Gene3D" id="3.40.50.150">
    <property type="entry name" value="Vaccinia Virus protein VP39"/>
    <property type="match status" value="1"/>
</dbReference>
<evidence type="ECO:0000256" key="4">
    <source>
        <dbReference type="ARBA" id="ARBA00022691"/>
    </source>
</evidence>
<protein>
    <recommendedName>
        <fullName evidence="1">DNA (cytosine-5-)-methyltransferase</fullName>
        <ecNumber evidence="1">2.1.1.37</ecNumber>
    </recommendedName>
</protein>
<keyword evidence="2 5" id="KW-0489">Methyltransferase</keyword>
<dbReference type="InterPro" id="IPR050390">
    <property type="entry name" value="C5-Methyltransferase"/>
</dbReference>
<dbReference type="InterPro" id="IPR001525">
    <property type="entry name" value="C5_MeTfrase"/>
</dbReference>
<accession>A0AAE0MK84</accession>
<reference evidence="7" key="1">
    <citation type="journal article" date="2023" name="Mol. Phylogenet. Evol.">
        <title>Genome-scale phylogeny and comparative genomics of the fungal order Sordariales.</title>
        <authorList>
            <person name="Hensen N."/>
            <person name="Bonometti L."/>
            <person name="Westerberg I."/>
            <person name="Brannstrom I.O."/>
            <person name="Guillou S."/>
            <person name="Cros-Aarteil S."/>
            <person name="Calhoun S."/>
            <person name="Haridas S."/>
            <person name="Kuo A."/>
            <person name="Mondo S."/>
            <person name="Pangilinan J."/>
            <person name="Riley R."/>
            <person name="LaButti K."/>
            <person name="Andreopoulos B."/>
            <person name="Lipzen A."/>
            <person name="Chen C."/>
            <person name="Yan M."/>
            <person name="Daum C."/>
            <person name="Ng V."/>
            <person name="Clum A."/>
            <person name="Steindorff A."/>
            <person name="Ohm R.A."/>
            <person name="Martin F."/>
            <person name="Silar P."/>
            <person name="Natvig D.O."/>
            <person name="Lalanne C."/>
            <person name="Gautier V."/>
            <person name="Ament-Velasquez S.L."/>
            <person name="Kruys A."/>
            <person name="Hutchinson M.I."/>
            <person name="Powell A.J."/>
            <person name="Barry K."/>
            <person name="Miller A.N."/>
            <person name="Grigoriev I.V."/>
            <person name="Debuchy R."/>
            <person name="Gladieux P."/>
            <person name="Hiltunen Thoren M."/>
            <person name="Johannesson H."/>
        </authorList>
    </citation>
    <scope>NUCLEOTIDE SEQUENCE</scope>
    <source>
        <strain evidence="7">SMH4131-1</strain>
    </source>
</reference>
<dbReference type="PRINTS" id="PR00105">
    <property type="entry name" value="C5METTRFRASE"/>
</dbReference>
<feature type="compositionally biased region" description="Basic and acidic residues" evidence="6">
    <location>
        <begin position="28"/>
        <end position="45"/>
    </location>
</feature>
<organism evidence="7 8">
    <name type="scientific">Cercophora scortea</name>
    <dbReference type="NCBI Taxonomy" id="314031"/>
    <lineage>
        <taxon>Eukaryota</taxon>
        <taxon>Fungi</taxon>
        <taxon>Dikarya</taxon>
        <taxon>Ascomycota</taxon>
        <taxon>Pezizomycotina</taxon>
        <taxon>Sordariomycetes</taxon>
        <taxon>Sordariomycetidae</taxon>
        <taxon>Sordariales</taxon>
        <taxon>Lasiosphaeriaceae</taxon>
        <taxon>Cercophora</taxon>
    </lineage>
</organism>
<evidence type="ECO:0000256" key="6">
    <source>
        <dbReference type="SAM" id="MobiDB-lite"/>
    </source>
</evidence>
<proteinExistence type="inferred from homology"/>
<evidence type="ECO:0000313" key="8">
    <source>
        <dbReference type="Proteomes" id="UP001286456"/>
    </source>
</evidence>
<comment type="similarity">
    <text evidence="5">Belongs to the class I-like SAM-binding methyltransferase superfamily. C5-methyltransferase family.</text>
</comment>
<dbReference type="InterPro" id="IPR029063">
    <property type="entry name" value="SAM-dependent_MTases_sf"/>
</dbReference>
<dbReference type="PANTHER" id="PTHR10629:SF52">
    <property type="entry name" value="DNA (CYTOSINE-5)-METHYLTRANSFERASE 1"/>
    <property type="match status" value="1"/>
</dbReference>
<dbReference type="EC" id="2.1.1.37" evidence="1"/>
<gene>
    <name evidence="7" type="ORF">B0T19DRAFT_395502</name>
</gene>
<name>A0AAE0MK84_9PEZI</name>
<dbReference type="Proteomes" id="UP001286456">
    <property type="component" value="Unassembled WGS sequence"/>
</dbReference>
<feature type="active site" evidence="5">
    <location>
        <position position="414"/>
    </location>
</feature>
<keyword evidence="8" id="KW-1185">Reference proteome</keyword>
<dbReference type="Gene3D" id="3.90.120.10">
    <property type="entry name" value="DNA Methylase, subunit A, domain 2"/>
    <property type="match status" value="1"/>
</dbReference>
<keyword evidence="4 5" id="KW-0949">S-adenosyl-L-methionine</keyword>
<keyword evidence="3 5" id="KW-0808">Transferase</keyword>
<dbReference type="GO" id="GO:0003886">
    <property type="term" value="F:DNA (cytosine-5-)-methyltransferase activity"/>
    <property type="evidence" value="ECO:0007669"/>
    <property type="project" value="UniProtKB-EC"/>
</dbReference>
<dbReference type="AlphaFoldDB" id="A0AAE0MK84"/>
<sequence>MADPWYPDALGSEQNPFVIDDQDDDRDDIDRQLRDIERRGRELPRSNKHRQHLEDEDQDFDYQQEQVENELAIDLGLVIDLTGDSSPPRKGPTAKLAQVAFHQQRPHHRHHRKQHRPNKAPRRITRRDGLVLEVGTVVEIHKIPDRNVKFFKIHSLTWDPASNGSLLRGWGFARCRDLSGILPRKLNECAMIVQFDNLDPRPWREQALISVKLEAVKRVRDLRITNAPFPKHRFETMDLIRKGKDWIERQGPLVCRYRYMEYFNGRPRNALPCEWALIRMAQEDADAGFREADYLELNQWRGGKVRGGSYIPNGLGCPVLDLEADDPLQARPVRRQPGQRYSAGDAFAGAGGASRGMEMAGLRLVFAIDHWHHAAASLRSNFPHAEVHETDVADFVTDANQNYRVDILHLSPPCQVWSPAHTRPGRNDEDNIAALFSCTHLIEKVRPRLFTLEQTFGMLHSQFQPYFNTLVQGFSAHGYSVRWKVVHLATFGLPQPRRRLIMIGAGPGEKLPPFPEPTHSKDHHLSHGLKPLVSARQALAPIARLPESDLHQPANHLFDVPRAPWDPESSLRFTITTSGTYNYYWDGTRDFTFLEYAILQGFPAHHQFAGKCIKKQIGNAFPSSVVKVLYKHLTAWLDAQDGVVAAKAVEIEDDIASPRSRPPRHKPHGFARGVSEKSSRHATNTLRISGSLTKSFQDILKPRSGLSRIHGRVLSPAARFDRASGEFDRV</sequence>
<dbReference type="GO" id="GO:0032259">
    <property type="term" value="P:methylation"/>
    <property type="evidence" value="ECO:0007669"/>
    <property type="project" value="UniProtKB-KW"/>
</dbReference>
<evidence type="ECO:0000256" key="1">
    <source>
        <dbReference type="ARBA" id="ARBA00011975"/>
    </source>
</evidence>
<dbReference type="PROSITE" id="PS51679">
    <property type="entry name" value="SAM_MT_C5"/>
    <property type="match status" value="1"/>
</dbReference>
<dbReference type="GO" id="GO:0005634">
    <property type="term" value="C:nucleus"/>
    <property type="evidence" value="ECO:0007669"/>
    <property type="project" value="TreeGrafter"/>
</dbReference>
<feature type="region of interest" description="Disordered" evidence="6">
    <location>
        <begin position="1"/>
        <end position="57"/>
    </location>
</feature>
<reference evidence="7" key="2">
    <citation type="submission" date="2023-06" db="EMBL/GenBank/DDBJ databases">
        <authorList>
            <consortium name="Lawrence Berkeley National Laboratory"/>
            <person name="Haridas S."/>
            <person name="Hensen N."/>
            <person name="Bonometti L."/>
            <person name="Westerberg I."/>
            <person name="Brannstrom I.O."/>
            <person name="Guillou S."/>
            <person name="Cros-Aarteil S."/>
            <person name="Calhoun S."/>
            <person name="Kuo A."/>
            <person name="Mondo S."/>
            <person name="Pangilinan J."/>
            <person name="Riley R."/>
            <person name="Labutti K."/>
            <person name="Andreopoulos B."/>
            <person name="Lipzen A."/>
            <person name="Chen C."/>
            <person name="Yanf M."/>
            <person name="Daum C."/>
            <person name="Ng V."/>
            <person name="Clum A."/>
            <person name="Steindorff A."/>
            <person name="Ohm R."/>
            <person name="Martin F."/>
            <person name="Silar P."/>
            <person name="Natvig D."/>
            <person name="Lalanne C."/>
            <person name="Gautier V."/>
            <person name="Ament-Velasquez S.L."/>
            <person name="Kruys A."/>
            <person name="Hutchinson M.I."/>
            <person name="Powell A.J."/>
            <person name="Barry K."/>
            <person name="Miller A.N."/>
            <person name="Grigoriev I.V."/>
            <person name="Debuchy R."/>
            <person name="Gladieux P."/>
            <person name="Thoren M.H."/>
            <person name="Johannesson H."/>
        </authorList>
    </citation>
    <scope>NUCLEOTIDE SEQUENCE</scope>
    <source>
        <strain evidence="7">SMH4131-1</strain>
    </source>
</reference>
<dbReference type="GO" id="GO:0003677">
    <property type="term" value="F:DNA binding"/>
    <property type="evidence" value="ECO:0007669"/>
    <property type="project" value="TreeGrafter"/>
</dbReference>
<evidence type="ECO:0000256" key="2">
    <source>
        <dbReference type="ARBA" id="ARBA00022603"/>
    </source>
</evidence>
<evidence type="ECO:0000256" key="5">
    <source>
        <dbReference type="PROSITE-ProRule" id="PRU01016"/>
    </source>
</evidence>
<comment type="caution">
    <text evidence="7">The sequence shown here is derived from an EMBL/GenBank/DDBJ whole genome shotgun (WGS) entry which is preliminary data.</text>
</comment>
<dbReference type="GO" id="GO:0044027">
    <property type="term" value="P:negative regulation of gene expression via chromosomal CpG island methylation"/>
    <property type="evidence" value="ECO:0007669"/>
    <property type="project" value="TreeGrafter"/>
</dbReference>
<evidence type="ECO:0000256" key="3">
    <source>
        <dbReference type="ARBA" id="ARBA00022679"/>
    </source>
</evidence>
<dbReference type="EMBL" id="JAUEPO010000001">
    <property type="protein sequence ID" value="KAK3335671.1"/>
    <property type="molecule type" value="Genomic_DNA"/>
</dbReference>
<dbReference type="Pfam" id="PF00145">
    <property type="entry name" value="DNA_methylase"/>
    <property type="match status" value="1"/>
</dbReference>
<dbReference type="SUPFAM" id="SSF53335">
    <property type="entry name" value="S-adenosyl-L-methionine-dependent methyltransferases"/>
    <property type="match status" value="1"/>
</dbReference>
<dbReference type="PANTHER" id="PTHR10629">
    <property type="entry name" value="CYTOSINE-SPECIFIC METHYLTRANSFERASE"/>
    <property type="match status" value="1"/>
</dbReference>